<keyword evidence="7" id="KW-0813">Transport</keyword>
<dbReference type="GO" id="GO:0015031">
    <property type="term" value="P:protein transport"/>
    <property type="evidence" value="ECO:0007669"/>
    <property type="project" value="UniProtKB-KW"/>
</dbReference>
<evidence type="ECO:0000256" key="2">
    <source>
        <dbReference type="ARBA" id="ARBA00005811"/>
    </source>
</evidence>
<keyword evidence="7" id="KW-0653">Protein transport</keyword>
<keyword evidence="6 8" id="KW-0472">Membrane</keyword>
<dbReference type="GO" id="GO:0005886">
    <property type="term" value="C:plasma membrane"/>
    <property type="evidence" value="ECO:0007669"/>
    <property type="project" value="UniProtKB-SubCell"/>
</dbReference>
<comment type="subcellular location">
    <subcellularLocation>
        <location evidence="1">Cell membrane</location>
        <topology evidence="1">Single-pass membrane protein</topology>
    </subcellularLocation>
    <subcellularLocation>
        <location evidence="7">Cell membrane</location>
        <topology evidence="7">Single-pass type II membrane protein</topology>
    </subcellularLocation>
</comment>
<dbReference type="EMBL" id="JACBAZ010000004">
    <property type="protein sequence ID" value="NWK56328.1"/>
    <property type="molecule type" value="Genomic_DNA"/>
</dbReference>
<dbReference type="InterPro" id="IPR003400">
    <property type="entry name" value="ExbD"/>
</dbReference>
<evidence type="ECO:0000256" key="1">
    <source>
        <dbReference type="ARBA" id="ARBA00004162"/>
    </source>
</evidence>
<accession>A0A851GEZ7</accession>
<sequence length="139" mass="15714">MKFQTRQPEKADFPLAPMVDVVFLLLIFFIATMQYSQSERELNVSVPVAEEGADARQTVGEIIVNVRENGEVVIDKMVMNKAQLFDKLQRIAAVHKNQAIRIRGDGKVEYQKIVEVIDVCQKAGIPNISFATQVQRKKP</sequence>
<keyword evidence="10" id="KW-1185">Reference proteome</keyword>
<comment type="caution">
    <text evidence="9">The sequence shown here is derived from an EMBL/GenBank/DDBJ whole genome shotgun (WGS) entry which is preliminary data.</text>
</comment>
<evidence type="ECO:0000313" key="9">
    <source>
        <dbReference type="EMBL" id="NWK56328.1"/>
    </source>
</evidence>
<dbReference type="Pfam" id="PF02472">
    <property type="entry name" value="ExbD"/>
    <property type="match status" value="1"/>
</dbReference>
<reference evidence="9 10" key="1">
    <citation type="submission" date="2020-07" db="EMBL/GenBank/DDBJ databases">
        <title>Roseicoccus Jingziensis gen. nov., sp. nov., isolated from coastal seawater.</title>
        <authorList>
            <person name="Feng X."/>
        </authorList>
    </citation>
    <scope>NUCLEOTIDE SEQUENCE [LARGE SCALE GENOMIC DNA]</scope>
    <source>
        <strain evidence="9 10">N1E253</strain>
    </source>
</reference>
<gene>
    <name evidence="9" type="ORF">HW115_11955</name>
</gene>
<evidence type="ECO:0000256" key="4">
    <source>
        <dbReference type="ARBA" id="ARBA00022692"/>
    </source>
</evidence>
<evidence type="ECO:0000256" key="6">
    <source>
        <dbReference type="ARBA" id="ARBA00023136"/>
    </source>
</evidence>
<dbReference type="PANTHER" id="PTHR30558:SF3">
    <property type="entry name" value="BIOPOLYMER TRANSPORT PROTEIN EXBD-RELATED"/>
    <property type="match status" value="1"/>
</dbReference>
<dbReference type="Proteomes" id="UP000557872">
    <property type="component" value="Unassembled WGS sequence"/>
</dbReference>
<keyword evidence="3" id="KW-1003">Cell membrane</keyword>
<proteinExistence type="inferred from homology"/>
<evidence type="ECO:0000256" key="7">
    <source>
        <dbReference type="RuleBase" id="RU003879"/>
    </source>
</evidence>
<evidence type="ECO:0000256" key="8">
    <source>
        <dbReference type="SAM" id="Phobius"/>
    </source>
</evidence>
<dbReference type="PANTHER" id="PTHR30558">
    <property type="entry name" value="EXBD MEMBRANE COMPONENT OF PMF-DRIVEN MACROMOLECULE IMPORT SYSTEM"/>
    <property type="match status" value="1"/>
</dbReference>
<feature type="transmembrane region" description="Helical" evidence="8">
    <location>
        <begin position="12"/>
        <end position="35"/>
    </location>
</feature>
<evidence type="ECO:0000256" key="5">
    <source>
        <dbReference type="ARBA" id="ARBA00022989"/>
    </source>
</evidence>
<organism evidence="9 10">
    <name type="scientific">Oceaniferula marina</name>
    <dbReference type="NCBI Taxonomy" id="2748318"/>
    <lineage>
        <taxon>Bacteria</taxon>
        <taxon>Pseudomonadati</taxon>
        <taxon>Verrucomicrobiota</taxon>
        <taxon>Verrucomicrobiia</taxon>
        <taxon>Verrucomicrobiales</taxon>
        <taxon>Verrucomicrobiaceae</taxon>
        <taxon>Oceaniferula</taxon>
    </lineage>
</organism>
<evidence type="ECO:0000256" key="3">
    <source>
        <dbReference type="ARBA" id="ARBA00022475"/>
    </source>
</evidence>
<name>A0A851GEZ7_9BACT</name>
<dbReference type="AlphaFoldDB" id="A0A851GEZ7"/>
<comment type="similarity">
    <text evidence="2 7">Belongs to the ExbD/TolR family.</text>
</comment>
<evidence type="ECO:0000313" key="10">
    <source>
        <dbReference type="Proteomes" id="UP000557872"/>
    </source>
</evidence>
<keyword evidence="5 8" id="KW-1133">Transmembrane helix</keyword>
<protein>
    <submittedName>
        <fullName evidence="9">Biopolymer transporter ExbD</fullName>
    </submittedName>
</protein>
<dbReference type="RefSeq" id="WP_178933112.1">
    <property type="nucleotide sequence ID" value="NZ_JACBAZ010000004.1"/>
</dbReference>
<dbReference type="Gene3D" id="3.30.420.270">
    <property type="match status" value="1"/>
</dbReference>
<keyword evidence="4 7" id="KW-0812">Transmembrane</keyword>
<dbReference type="GO" id="GO:0022857">
    <property type="term" value="F:transmembrane transporter activity"/>
    <property type="evidence" value="ECO:0007669"/>
    <property type="project" value="InterPro"/>
</dbReference>